<evidence type="ECO:0000313" key="3">
    <source>
        <dbReference type="EMBL" id="EGI78354.1"/>
    </source>
</evidence>
<dbReference type="Pfam" id="PF01656">
    <property type="entry name" value="CbiA"/>
    <property type="match status" value="1"/>
</dbReference>
<protein>
    <submittedName>
        <fullName evidence="3">Cobyrinic acid a,c-diamide synthase</fullName>
    </submittedName>
</protein>
<evidence type="ECO:0000259" key="2">
    <source>
        <dbReference type="Pfam" id="PF01656"/>
    </source>
</evidence>
<dbReference type="InterPro" id="IPR027417">
    <property type="entry name" value="P-loop_NTPase"/>
</dbReference>
<feature type="compositionally biased region" description="Low complexity" evidence="1">
    <location>
        <begin position="246"/>
        <end position="270"/>
    </location>
</feature>
<comment type="caution">
    <text evidence="3">The sequence shown here is derived from an EMBL/GenBank/DDBJ whole genome shotgun (WGS) entry which is preliminary data.</text>
</comment>
<feature type="region of interest" description="Disordered" evidence="1">
    <location>
        <begin position="238"/>
        <end position="272"/>
    </location>
</feature>
<dbReference type="eggNOG" id="COG1192">
    <property type="taxonomic scope" value="Bacteria"/>
</dbReference>
<dbReference type="OrthoDB" id="69313at2"/>
<dbReference type="EMBL" id="AEGR01000018">
    <property type="protein sequence ID" value="EGI78354.1"/>
    <property type="molecule type" value="Genomic_DNA"/>
</dbReference>
<name>F3KPB3_9BURK</name>
<gene>
    <name evidence="3" type="ORF">HGR_01352</name>
</gene>
<dbReference type="PANTHER" id="PTHR13696:SF96">
    <property type="entry name" value="COBQ_COBB_MIND_PARA NUCLEOTIDE BINDING DOMAIN-CONTAINING PROTEIN"/>
    <property type="match status" value="1"/>
</dbReference>
<proteinExistence type="predicted"/>
<dbReference type="STRING" id="887062.HGR_01352"/>
<feature type="region of interest" description="Disordered" evidence="1">
    <location>
        <begin position="331"/>
        <end position="362"/>
    </location>
</feature>
<accession>F3KPB3</accession>
<evidence type="ECO:0000256" key="1">
    <source>
        <dbReference type="SAM" id="MobiDB-lite"/>
    </source>
</evidence>
<organism evidence="3 4">
    <name type="scientific">Hylemonella gracilis ATCC 19624</name>
    <dbReference type="NCBI Taxonomy" id="887062"/>
    <lineage>
        <taxon>Bacteria</taxon>
        <taxon>Pseudomonadati</taxon>
        <taxon>Pseudomonadota</taxon>
        <taxon>Betaproteobacteria</taxon>
        <taxon>Burkholderiales</taxon>
        <taxon>Comamonadaceae</taxon>
        <taxon>Hylemonella</taxon>
    </lineage>
</organism>
<reference evidence="3 4" key="1">
    <citation type="journal article" date="2011" name="EMBO J.">
        <title>Structural diversity of bacterial flagellar motors.</title>
        <authorList>
            <person name="Chen S."/>
            <person name="Beeby M."/>
            <person name="Murphy G.E."/>
            <person name="Leadbetter J.R."/>
            <person name="Hendrixson D.R."/>
            <person name="Briegel A."/>
            <person name="Li Z."/>
            <person name="Shi J."/>
            <person name="Tocheva E.I."/>
            <person name="Muller A."/>
            <person name="Dobro M.J."/>
            <person name="Jensen G.J."/>
        </authorList>
    </citation>
    <scope>NUCLEOTIDE SEQUENCE [LARGE SCALE GENOMIC DNA]</scope>
    <source>
        <strain evidence="3 4">ATCC 19624</strain>
    </source>
</reference>
<keyword evidence="4" id="KW-1185">Reference proteome</keyword>
<feature type="domain" description="CobQ/CobB/MinD/ParA nucleotide binding" evidence="2">
    <location>
        <begin position="4"/>
        <end position="180"/>
    </location>
</feature>
<dbReference type="PANTHER" id="PTHR13696">
    <property type="entry name" value="P-LOOP CONTAINING NUCLEOSIDE TRIPHOSPHATE HYDROLASE"/>
    <property type="match status" value="1"/>
</dbReference>
<dbReference type="RefSeq" id="WP_006296239.1">
    <property type="nucleotide sequence ID" value="NZ_AEGR01000018.1"/>
</dbReference>
<dbReference type="InterPro" id="IPR050678">
    <property type="entry name" value="DNA_Partitioning_ATPase"/>
</dbReference>
<dbReference type="InterPro" id="IPR002586">
    <property type="entry name" value="CobQ/CobB/MinD/ParA_Nub-bd_dom"/>
</dbReference>
<sequence length="379" mass="39563">MPVIAIVNRKGGSGKSTLATHLAAWCAHQGHAVMLGDVDRQQSSRNWLHKRSTSLPPIAPWAINQNVLRVPAGITHVILDTPGGLHGFDLARMIMFADAVIMPVCSSAFDRESAATCHAELMSLPRVISGRCKVVSIGMRVDEDSDSGEVLAQWAAKLNLPFLGVLRESAVYVQSTERGMTLFDMAHSMANAAVQAGHFQIADAQTDDLQTDLQQWRPILDWLQPYLGASPAVAGMDAADGSPNLAPQTAATAPARSAAPQSGGSSGSMAREPAVNASVEAMPTNVTSQVLAAATNAGANLASRLMNSRQPAPVTRIGSPRVLDRVAGSGVLRGGSAATPSTPAQATAPSPQANDVARAEDAAEDDLAHIPAFLKLVKA</sequence>
<dbReference type="AlphaFoldDB" id="F3KPB3"/>
<dbReference type="Gene3D" id="3.40.50.300">
    <property type="entry name" value="P-loop containing nucleotide triphosphate hydrolases"/>
    <property type="match status" value="1"/>
</dbReference>
<dbReference type="Proteomes" id="UP000016368">
    <property type="component" value="Unassembled WGS sequence"/>
</dbReference>
<evidence type="ECO:0000313" key="4">
    <source>
        <dbReference type="Proteomes" id="UP000016368"/>
    </source>
</evidence>
<dbReference type="CDD" id="cd02042">
    <property type="entry name" value="ParAB_family"/>
    <property type="match status" value="1"/>
</dbReference>
<feature type="compositionally biased region" description="Low complexity" evidence="1">
    <location>
        <begin position="336"/>
        <end position="356"/>
    </location>
</feature>
<dbReference type="SUPFAM" id="SSF52540">
    <property type="entry name" value="P-loop containing nucleoside triphosphate hydrolases"/>
    <property type="match status" value="1"/>
</dbReference>